<evidence type="ECO:0000259" key="9">
    <source>
        <dbReference type="SMART" id="SM00479"/>
    </source>
</evidence>
<evidence type="ECO:0000313" key="11">
    <source>
        <dbReference type="Proteomes" id="UP001620626"/>
    </source>
</evidence>
<sequence length="237" mass="27058">MTTNWEKLRKELNETEEKGKGNSKKRKRKVSENCNNKWKKMREEIEKSDQQKPEKAIETTISAKKILMAIDCEYVGVGLSGAENMLARVSIVDAEGIAVYDKYVKPTEEVVDYRTKVSGIRPGHLLRGVPFVQVQSEVRKLLSDNILIGHSLRNDLTVLGLTHPPKLIRDTAKFKLLRETLDDSKKTPSLKLLAHNLLGVQIQQGEHDSIVDAKIALRIYLKYREKWERTLKKGGKK</sequence>
<protein>
    <recommendedName>
        <fullName evidence="3">RNA exonuclease 4</fullName>
    </recommendedName>
</protein>
<comment type="subcellular location">
    <subcellularLocation>
        <location evidence="1">Nucleus</location>
    </subcellularLocation>
</comment>
<evidence type="ECO:0000256" key="7">
    <source>
        <dbReference type="ARBA" id="ARBA00023242"/>
    </source>
</evidence>
<dbReference type="Pfam" id="PF00929">
    <property type="entry name" value="RNase_T"/>
    <property type="match status" value="1"/>
</dbReference>
<gene>
    <name evidence="10" type="ORF">niasHT_034582</name>
</gene>
<dbReference type="InterPro" id="IPR036397">
    <property type="entry name" value="RNaseH_sf"/>
</dbReference>
<feature type="compositionally biased region" description="Basic and acidic residues" evidence="8">
    <location>
        <begin position="41"/>
        <end position="54"/>
    </location>
</feature>
<dbReference type="EMBL" id="JBICBT010001175">
    <property type="protein sequence ID" value="KAL3080024.1"/>
    <property type="molecule type" value="Genomic_DNA"/>
</dbReference>
<evidence type="ECO:0000256" key="8">
    <source>
        <dbReference type="SAM" id="MobiDB-lite"/>
    </source>
</evidence>
<evidence type="ECO:0000256" key="6">
    <source>
        <dbReference type="ARBA" id="ARBA00022839"/>
    </source>
</evidence>
<accession>A0ABD2IIQ8</accession>
<name>A0ABD2IIQ8_9BILA</name>
<dbReference type="CDD" id="cd06144">
    <property type="entry name" value="REX4_like"/>
    <property type="match status" value="1"/>
</dbReference>
<dbReference type="Proteomes" id="UP001620626">
    <property type="component" value="Unassembled WGS sequence"/>
</dbReference>
<proteinExistence type="inferred from homology"/>
<keyword evidence="6" id="KW-0269">Exonuclease</keyword>
<organism evidence="10 11">
    <name type="scientific">Heterodera trifolii</name>
    <dbReference type="NCBI Taxonomy" id="157864"/>
    <lineage>
        <taxon>Eukaryota</taxon>
        <taxon>Metazoa</taxon>
        <taxon>Ecdysozoa</taxon>
        <taxon>Nematoda</taxon>
        <taxon>Chromadorea</taxon>
        <taxon>Rhabditida</taxon>
        <taxon>Tylenchina</taxon>
        <taxon>Tylenchomorpha</taxon>
        <taxon>Tylenchoidea</taxon>
        <taxon>Heteroderidae</taxon>
        <taxon>Heteroderinae</taxon>
        <taxon>Heterodera</taxon>
    </lineage>
</organism>
<feature type="compositionally biased region" description="Basic and acidic residues" evidence="8">
    <location>
        <begin position="1"/>
        <end position="20"/>
    </location>
</feature>
<dbReference type="PANTHER" id="PTHR12801">
    <property type="entry name" value="RNA EXONUCLEASE REXO1 / RECO3 FAMILY MEMBER-RELATED"/>
    <property type="match status" value="1"/>
</dbReference>
<keyword evidence="7" id="KW-0539">Nucleus</keyword>
<evidence type="ECO:0000256" key="4">
    <source>
        <dbReference type="ARBA" id="ARBA00022722"/>
    </source>
</evidence>
<dbReference type="InterPro" id="IPR012337">
    <property type="entry name" value="RNaseH-like_sf"/>
</dbReference>
<evidence type="ECO:0000256" key="3">
    <source>
        <dbReference type="ARBA" id="ARBA00016937"/>
    </source>
</evidence>
<dbReference type="SMART" id="SM00479">
    <property type="entry name" value="EXOIII"/>
    <property type="match status" value="1"/>
</dbReference>
<evidence type="ECO:0000256" key="2">
    <source>
        <dbReference type="ARBA" id="ARBA00010489"/>
    </source>
</evidence>
<keyword evidence="4" id="KW-0540">Nuclease</keyword>
<evidence type="ECO:0000256" key="5">
    <source>
        <dbReference type="ARBA" id="ARBA00022801"/>
    </source>
</evidence>
<dbReference type="AlphaFoldDB" id="A0ABD2IIQ8"/>
<dbReference type="GO" id="GO:0005634">
    <property type="term" value="C:nucleus"/>
    <property type="evidence" value="ECO:0007669"/>
    <property type="project" value="UniProtKB-SubCell"/>
</dbReference>
<dbReference type="PANTHER" id="PTHR12801:SF158">
    <property type="entry name" value="RNA EXONUCLEASE 4"/>
    <property type="match status" value="1"/>
</dbReference>
<feature type="domain" description="Exonuclease" evidence="9">
    <location>
        <begin position="66"/>
        <end position="229"/>
    </location>
</feature>
<dbReference type="InterPro" id="IPR013520">
    <property type="entry name" value="Ribonucl_H"/>
</dbReference>
<dbReference type="SUPFAM" id="SSF53098">
    <property type="entry name" value="Ribonuclease H-like"/>
    <property type="match status" value="1"/>
</dbReference>
<keyword evidence="5" id="KW-0378">Hydrolase</keyword>
<dbReference type="FunFam" id="3.30.420.10:FF:000007">
    <property type="entry name" value="Interferon-stimulated exonuclease gene 20"/>
    <property type="match status" value="1"/>
</dbReference>
<dbReference type="InterPro" id="IPR047021">
    <property type="entry name" value="REXO1/3/4-like"/>
</dbReference>
<dbReference type="GO" id="GO:0004527">
    <property type="term" value="F:exonuclease activity"/>
    <property type="evidence" value="ECO:0007669"/>
    <property type="project" value="UniProtKB-KW"/>
</dbReference>
<dbReference type="Gene3D" id="3.30.420.10">
    <property type="entry name" value="Ribonuclease H-like superfamily/Ribonuclease H"/>
    <property type="match status" value="1"/>
</dbReference>
<reference evidence="10 11" key="1">
    <citation type="submission" date="2024-10" db="EMBL/GenBank/DDBJ databases">
        <authorList>
            <person name="Kim D."/>
        </authorList>
    </citation>
    <scope>NUCLEOTIDE SEQUENCE [LARGE SCALE GENOMIC DNA]</scope>
    <source>
        <strain evidence="10">BH-2024</strain>
    </source>
</reference>
<comment type="similarity">
    <text evidence="2">Belongs to the REXO4 family.</text>
</comment>
<dbReference type="InterPro" id="IPR037431">
    <property type="entry name" value="REX4_DEDDh_dom"/>
</dbReference>
<feature type="region of interest" description="Disordered" evidence="8">
    <location>
        <begin position="1"/>
        <end position="54"/>
    </location>
</feature>
<evidence type="ECO:0000256" key="1">
    <source>
        <dbReference type="ARBA" id="ARBA00004123"/>
    </source>
</evidence>
<comment type="caution">
    <text evidence="10">The sequence shown here is derived from an EMBL/GenBank/DDBJ whole genome shotgun (WGS) entry which is preliminary data.</text>
</comment>
<keyword evidence="11" id="KW-1185">Reference proteome</keyword>
<evidence type="ECO:0000313" key="10">
    <source>
        <dbReference type="EMBL" id="KAL3080024.1"/>
    </source>
</evidence>